<evidence type="ECO:0000313" key="2">
    <source>
        <dbReference type="EMBL" id="KAK8374382.1"/>
    </source>
</evidence>
<evidence type="ECO:0000256" key="1">
    <source>
        <dbReference type="SAM" id="MobiDB-lite"/>
    </source>
</evidence>
<feature type="compositionally biased region" description="Acidic residues" evidence="1">
    <location>
        <begin position="225"/>
        <end position="238"/>
    </location>
</feature>
<proteinExistence type="predicted"/>
<keyword evidence="3" id="KW-1185">Reference proteome</keyword>
<gene>
    <name evidence="2" type="ORF">O3P69_012057</name>
</gene>
<evidence type="ECO:0000313" key="3">
    <source>
        <dbReference type="Proteomes" id="UP001487740"/>
    </source>
</evidence>
<sequence length="281" mass="30058">MYLQDATFPGTVAIPVSSGSSLLTFALKLLHKLIITVPVPYDAAEGTDATTTTATTATTRVIRVGNMLQVLPQDASAPQPHFPMIVQAGNVIQVVPADNTQVLGAEVVGVGRVMQVVGVPGFPPTPAPDPCPSHPLPVTPAQSSSPLLPPCGAASGGDGRWRWATHTWVSCGLAYLPPQQQIPRINEDMLVSEEGEGPSSDAEDEVLFREAMSEVPVVGSPVPEYEVEEEKEEEDEEEARIRKKKRLLPVALPPADKGILRSPSYRFVRCKELAQEASEAV</sequence>
<feature type="region of interest" description="Disordered" evidence="1">
    <location>
        <begin position="223"/>
        <end position="242"/>
    </location>
</feature>
<organism evidence="2 3">
    <name type="scientific">Scylla paramamosain</name>
    <name type="common">Mud crab</name>
    <dbReference type="NCBI Taxonomy" id="85552"/>
    <lineage>
        <taxon>Eukaryota</taxon>
        <taxon>Metazoa</taxon>
        <taxon>Ecdysozoa</taxon>
        <taxon>Arthropoda</taxon>
        <taxon>Crustacea</taxon>
        <taxon>Multicrustacea</taxon>
        <taxon>Malacostraca</taxon>
        <taxon>Eumalacostraca</taxon>
        <taxon>Eucarida</taxon>
        <taxon>Decapoda</taxon>
        <taxon>Pleocyemata</taxon>
        <taxon>Brachyura</taxon>
        <taxon>Eubrachyura</taxon>
        <taxon>Portunoidea</taxon>
        <taxon>Portunidae</taxon>
        <taxon>Portuninae</taxon>
        <taxon>Scylla</taxon>
    </lineage>
</organism>
<comment type="caution">
    <text evidence="2">The sequence shown here is derived from an EMBL/GenBank/DDBJ whole genome shotgun (WGS) entry which is preliminary data.</text>
</comment>
<reference evidence="2 3" key="1">
    <citation type="submission" date="2023-03" db="EMBL/GenBank/DDBJ databases">
        <title>High-quality genome of Scylla paramamosain provides insights in environmental adaptation.</title>
        <authorList>
            <person name="Zhang L."/>
        </authorList>
    </citation>
    <scope>NUCLEOTIDE SEQUENCE [LARGE SCALE GENOMIC DNA]</scope>
    <source>
        <strain evidence="2">LZ_2023a</strain>
        <tissue evidence="2">Muscle</tissue>
    </source>
</reference>
<protein>
    <submittedName>
        <fullName evidence="2">Uncharacterized protein</fullName>
    </submittedName>
</protein>
<name>A0AAW0SI46_SCYPA</name>
<dbReference type="Proteomes" id="UP001487740">
    <property type="component" value="Unassembled WGS sequence"/>
</dbReference>
<dbReference type="EMBL" id="JARAKH010000424">
    <property type="protein sequence ID" value="KAK8374382.1"/>
    <property type="molecule type" value="Genomic_DNA"/>
</dbReference>
<dbReference type="AlphaFoldDB" id="A0AAW0SI46"/>
<accession>A0AAW0SI46</accession>